<proteinExistence type="predicted"/>
<dbReference type="RefSeq" id="WP_115129917.1">
    <property type="nucleotide sequence ID" value="NZ_CP022601.1"/>
</dbReference>
<name>A0A345VIT9_9STRE</name>
<organism evidence="2 3">
    <name type="scientific">Streptococcus pluranimalium</name>
    <dbReference type="NCBI Taxonomy" id="82348"/>
    <lineage>
        <taxon>Bacteria</taxon>
        <taxon>Bacillati</taxon>
        <taxon>Bacillota</taxon>
        <taxon>Bacilli</taxon>
        <taxon>Lactobacillales</taxon>
        <taxon>Streptococcaceae</taxon>
        <taxon>Streptococcus</taxon>
    </lineage>
</organism>
<feature type="transmembrane region" description="Helical" evidence="1">
    <location>
        <begin position="37"/>
        <end position="54"/>
    </location>
</feature>
<dbReference type="InterPro" id="IPR010718">
    <property type="entry name" value="DUF1294"/>
</dbReference>
<gene>
    <name evidence="2" type="ORF">Sp14A_07140</name>
</gene>
<evidence type="ECO:0000313" key="2">
    <source>
        <dbReference type="EMBL" id="AXJ12641.1"/>
    </source>
</evidence>
<evidence type="ECO:0000313" key="3">
    <source>
        <dbReference type="Proteomes" id="UP000255411"/>
    </source>
</evidence>
<sequence length="91" mass="10570">MLTALLMALFIWNLFVFLAYGYDKIQAIKGGWRISERFLLTITLFLGGLGALIGGKLCHHKTQKWYFVWSWWLGVLLILGMMVFILFLQNV</sequence>
<evidence type="ECO:0008006" key="4">
    <source>
        <dbReference type="Google" id="ProtNLM"/>
    </source>
</evidence>
<keyword evidence="1" id="KW-0812">Transmembrane</keyword>
<accession>A0A345VIT9</accession>
<keyword evidence="1" id="KW-0472">Membrane</keyword>
<feature type="transmembrane region" description="Helical" evidence="1">
    <location>
        <begin position="66"/>
        <end position="88"/>
    </location>
</feature>
<evidence type="ECO:0000256" key="1">
    <source>
        <dbReference type="SAM" id="Phobius"/>
    </source>
</evidence>
<dbReference type="AlphaFoldDB" id="A0A345VIT9"/>
<dbReference type="EMBL" id="CP022601">
    <property type="protein sequence ID" value="AXJ12641.1"/>
    <property type="molecule type" value="Genomic_DNA"/>
</dbReference>
<keyword evidence="1" id="KW-1133">Transmembrane helix</keyword>
<protein>
    <recommendedName>
        <fullName evidence="4">DUF1294 domain-containing protein</fullName>
    </recommendedName>
</protein>
<reference evidence="2 3" key="1">
    <citation type="submission" date="2017-07" db="EMBL/GenBank/DDBJ databases">
        <title>Streptococcus pluranimalium as cause of bovine abortion.</title>
        <authorList>
            <person name="Rodriguez Campos S."/>
            <person name="Gobeli Brawand S."/>
            <person name="Brodard I."/>
            <person name="Rychener L."/>
            <person name="Perreten V."/>
        </authorList>
    </citation>
    <scope>NUCLEOTIDE SEQUENCE [LARGE SCALE GENOMIC DNA]</scope>
    <source>
        <strain evidence="2 3">14A0014</strain>
    </source>
</reference>
<dbReference type="Proteomes" id="UP000255411">
    <property type="component" value="Chromosome"/>
</dbReference>
<dbReference type="Pfam" id="PF06961">
    <property type="entry name" value="DUF1294"/>
    <property type="match status" value="1"/>
</dbReference>